<proteinExistence type="predicted"/>
<keyword evidence="5" id="KW-0812">Transmembrane</keyword>
<feature type="domain" description="Ig-like" evidence="6">
    <location>
        <begin position="107"/>
        <end position="182"/>
    </location>
</feature>
<evidence type="ECO:0000256" key="5">
    <source>
        <dbReference type="SAM" id="Phobius"/>
    </source>
</evidence>
<dbReference type="InterPro" id="IPR036179">
    <property type="entry name" value="Ig-like_dom_sf"/>
</dbReference>
<keyword evidence="4" id="KW-0325">Glycoprotein</keyword>
<evidence type="ECO:0000259" key="6">
    <source>
        <dbReference type="PROSITE" id="PS50835"/>
    </source>
</evidence>
<keyword evidence="3 5" id="KW-0472">Membrane</keyword>
<dbReference type="Proteomes" id="UP000625584">
    <property type="component" value="Unassembled WGS sequence"/>
</dbReference>
<reference evidence="7" key="1">
    <citation type="submission" date="2019-09" db="EMBL/GenBank/DDBJ databases">
        <title>Bird 10,000 Genomes (B10K) Project - Family phase.</title>
        <authorList>
            <person name="Zhang G."/>
        </authorList>
    </citation>
    <scope>NUCLEOTIDE SEQUENCE</scope>
    <source>
        <strain evidence="7">OUT-0017</strain>
        <tissue evidence="7">Muscle</tissue>
    </source>
</reference>
<feature type="transmembrane region" description="Helical" evidence="5">
    <location>
        <begin position="204"/>
        <end position="224"/>
    </location>
</feature>
<organism evidence="7 8">
    <name type="scientific">Passerina amoena</name>
    <name type="common">Lazuli bunting</name>
    <dbReference type="NCBI Taxonomy" id="142471"/>
    <lineage>
        <taxon>Eukaryota</taxon>
        <taxon>Metazoa</taxon>
        <taxon>Chordata</taxon>
        <taxon>Craniata</taxon>
        <taxon>Vertebrata</taxon>
        <taxon>Euteleostomi</taxon>
        <taxon>Archelosauria</taxon>
        <taxon>Archosauria</taxon>
        <taxon>Dinosauria</taxon>
        <taxon>Saurischia</taxon>
        <taxon>Theropoda</taxon>
        <taxon>Coelurosauria</taxon>
        <taxon>Aves</taxon>
        <taxon>Neognathae</taxon>
        <taxon>Neoaves</taxon>
        <taxon>Telluraves</taxon>
        <taxon>Australaves</taxon>
        <taxon>Passeriformes</taxon>
        <taxon>Cardinalidae</taxon>
        <taxon>Passerina</taxon>
    </lineage>
</organism>
<name>A0A852E0H5_PASAF</name>
<keyword evidence="5" id="KW-1133">Transmembrane helix</keyword>
<evidence type="ECO:0000313" key="7">
    <source>
        <dbReference type="EMBL" id="NXP96280.1"/>
    </source>
</evidence>
<dbReference type="AlphaFoldDB" id="A0A852E0H5"/>
<evidence type="ECO:0000256" key="1">
    <source>
        <dbReference type="ARBA" id="ARBA00004370"/>
    </source>
</evidence>
<evidence type="ECO:0000256" key="4">
    <source>
        <dbReference type="ARBA" id="ARBA00023180"/>
    </source>
</evidence>
<dbReference type="SUPFAM" id="SSF48726">
    <property type="entry name" value="Immunoglobulin"/>
    <property type="match status" value="2"/>
</dbReference>
<feature type="non-terminal residue" evidence="7">
    <location>
        <position position="1"/>
    </location>
</feature>
<dbReference type="InterPro" id="IPR007110">
    <property type="entry name" value="Ig-like_dom"/>
</dbReference>
<accession>A0A852E0H5</accession>
<dbReference type="InterPro" id="IPR003599">
    <property type="entry name" value="Ig_sub"/>
</dbReference>
<evidence type="ECO:0000256" key="3">
    <source>
        <dbReference type="ARBA" id="ARBA00023136"/>
    </source>
</evidence>
<keyword evidence="8" id="KW-1185">Reference proteome</keyword>
<feature type="non-terminal residue" evidence="7">
    <location>
        <position position="264"/>
    </location>
</feature>
<comment type="caution">
    <text evidence="7">The sequence shown here is derived from an EMBL/GenBank/DDBJ whole genome shotgun (WGS) entry which is preliminary data.</text>
</comment>
<dbReference type="InterPro" id="IPR015631">
    <property type="entry name" value="CD2/SLAM_rcpt"/>
</dbReference>
<evidence type="ECO:0000256" key="2">
    <source>
        <dbReference type="ARBA" id="ARBA00022729"/>
    </source>
</evidence>
<dbReference type="PANTHER" id="PTHR12080:SF55">
    <property type="entry name" value="LYMPHOCYTE FUNCTION-ASSOCIATED ANTIGEN 3"/>
    <property type="match status" value="1"/>
</dbReference>
<evidence type="ECO:0000313" key="8">
    <source>
        <dbReference type="Proteomes" id="UP000625584"/>
    </source>
</evidence>
<keyword evidence="2" id="KW-0732">Signal</keyword>
<dbReference type="SMART" id="SM00409">
    <property type="entry name" value="IG"/>
    <property type="match status" value="1"/>
</dbReference>
<dbReference type="Gene3D" id="2.60.40.10">
    <property type="entry name" value="Immunoglobulins"/>
    <property type="match status" value="2"/>
</dbReference>
<dbReference type="InterPro" id="IPR013783">
    <property type="entry name" value="Ig-like_fold"/>
</dbReference>
<protein>
    <submittedName>
        <fullName evidence="7">SLAF7 protein</fullName>
    </submittedName>
</protein>
<dbReference type="PANTHER" id="PTHR12080">
    <property type="entry name" value="SIGNALING LYMPHOCYTIC ACTIVATION MOLECULE"/>
    <property type="match status" value="1"/>
</dbReference>
<dbReference type="GO" id="GO:0016020">
    <property type="term" value="C:membrane"/>
    <property type="evidence" value="ECO:0007669"/>
    <property type="project" value="UniProtKB-SubCell"/>
</dbReference>
<sequence>LSPVSTSDPTEMIGVLGRSVTFQIHNTDGNPAFWNFDNEAILTVAFEDPPQPLYSKQEFKTRFAVSEKGRALIISQLRMEDAGTYSVIIDGKTSTFTLQVFKELAEPTVTCEAQNCSDGTCSSSLRCSAPGAGFGNVSYTWRLQDQTWDGSSMVLLVNETSQEEPELLTCTARNPVSNKSVTVTTPGELCAGARSSSMVGLRGGFFVLAGILALAFLLILLMVLRKPRGWTKFRLSQPKPADTGATNDYTTVYAEVGPSQQVSP</sequence>
<gene>
    <name evidence="7" type="primary">Slamf7</name>
    <name evidence="7" type="ORF">PASAMO_R14244</name>
</gene>
<comment type="subcellular location">
    <subcellularLocation>
        <location evidence="1">Membrane</location>
    </subcellularLocation>
</comment>
<dbReference type="EMBL" id="WBNP01055723">
    <property type="protein sequence ID" value="NXP96280.1"/>
    <property type="molecule type" value="Genomic_DNA"/>
</dbReference>
<dbReference type="PROSITE" id="PS50835">
    <property type="entry name" value="IG_LIKE"/>
    <property type="match status" value="1"/>
</dbReference>